<feature type="non-terminal residue" evidence="2">
    <location>
        <position position="1"/>
    </location>
</feature>
<dbReference type="KEGG" id="mng:MNEG_0638"/>
<evidence type="ECO:0000256" key="1">
    <source>
        <dbReference type="SAM" id="MobiDB-lite"/>
    </source>
</evidence>
<accession>A0A0D2LLP7</accession>
<dbReference type="EMBL" id="KK100274">
    <property type="protein sequence ID" value="KIZ07294.1"/>
    <property type="molecule type" value="Genomic_DNA"/>
</dbReference>
<gene>
    <name evidence="2" type="ORF">MNEG_0638</name>
</gene>
<feature type="region of interest" description="Disordered" evidence="1">
    <location>
        <begin position="1"/>
        <end position="32"/>
    </location>
</feature>
<dbReference type="Proteomes" id="UP000054498">
    <property type="component" value="Unassembled WGS sequence"/>
</dbReference>
<dbReference type="AlphaFoldDB" id="A0A0D2LLP7"/>
<protein>
    <submittedName>
        <fullName evidence="2">Uncharacterized protein</fullName>
    </submittedName>
</protein>
<evidence type="ECO:0000313" key="2">
    <source>
        <dbReference type="EMBL" id="KIZ07294.1"/>
    </source>
</evidence>
<dbReference type="GeneID" id="25726756"/>
<keyword evidence="3" id="KW-1185">Reference proteome</keyword>
<name>A0A0D2LLP7_9CHLO</name>
<sequence>TLRRPAAALGNHTGESVSGVDSSGSTLQSTKDPAVDYGMYAASGQQLVVDIEGYQHEVEVHHQAALQEGGETAPSREDEAVFGFGFGLGSGLGEDLGSAAPPDACFDGGWRAPQELM</sequence>
<organism evidence="2 3">
    <name type="scientific">Monoraphidium neglectum</name>
    <dbReference type="NCBI Taxonomy" id="145388"/>
    <lineage>
        <taxon>Eukaryota</taxon>
        <taxon>Viridiplantae</taxon>
        <taxon>Chlorophyta</taxon>
        <taxon>core chlorophytes</taxon>
        <taxon>Chlorophyceae</taxon>
        <taxon>CS clade</taxon>
        <taxon>Sphaeropleales</taxon>
        <taxon>Selenastraceae</taxon>
        <taxon>Monoraphidium</taxon>
    </lineage>
</organism>
<proteinExistence type="predicted"/>
<evidence type="ECO:0000313" key="3">
    <source>
        <dbReference type="Proteomes" id="UP000054498"/>
    </source>
</evidence>
<dbReference type="RefSeq" id="XP_013906313.1">
    <property type="nucleotide sequence ID" value="XM_014050859.1"/>
</dbReference>
<feature type="compositionally biased region" description="Low complexity" evidence="1">
    <location>
        <begin position="16"/>
        <end position="25"/>
    </location>
</feature>
<reference evidence="2 3" key="1">
    <citation type="journal article" date="2013" name="BMC Genomics">
        <title>Reconstruction of the lipid metabolism for the microalga Monoraphidium neglectum from its genome sequence reveals characteristics suitable for biofuel production.</title>
        <authorList>
            <person name="Bogen C."/>
            <person name="Al-Dilaimi A."/>
            <person name="Albersmeier A."/>
            <person name="Wichmann J."/>
            <person name="Grundmann M."/>
            <person name="Rupp O."/>
            <person name="Lauersen K.J."/>
            <person name="Blifernez-Klassen O."/>
            <person name="Kalinowski J."/>
            <person name="Goesmann A."/>
            <person name="Mussgnug J.H."/>
            <person name="Kruse O."/>
        </authorList>
    </citation>
    <scope>NUCLEOTIDE SEQUENCE [LARGE SCALE GENOMIC DNA]</scope>
    <source>
        <strain evidence="2 3">SAG 48.87</strain>
    </source>
</reference>